<dbReference type="AlphaFoldDB" id="A0AAN8WK54"/>
<evidence type="ECO:0000256" key="1">
    <source>
        <dbReference type="SAM" id="SignalP"/>
    </source>
</evidence>
<proteinExistence type="predicted"/>
<sequence length="108" mass="11898">MLKYLVTLILLLSMFQTGYGINCFTGTNSPSSTLRCPGSCTKTVTGYDNEKGTAYGCSPLHVKDGCKMVEFIGYMENCFCNTDYCNSAYVNSLNLALVMMPLLVKIFI</sequence>
<gene>
    <name evidence="2" type="ORF">SK128_015797</name>
</gene>
<reference evidence="2 3" key="1">
    <citation type="submission" date="2023-11" db="EMBL/GenBank/DDBJ databases">
        <title>Halocaridina rubra genome assembly.</title>
        <authorList>
            <person name="Smith C."/>
        </authorList>
    </citation>
    <scope>NUCLEOTIDE SEQUENCE [LARGE SCALE GENOMIC DNA]</scope>
    <source>
        <strain evidence="2">EP-1</strain>
        <tissue evidence="2">Whole</tissue>
    </source>
</reference>
<evidence type="ECO:0000313" key="2">
    <source>
        <dbReference type="EMBL" id="KAK7065396.1"/>
    </source>
</evidence>
<accession>A0AAN8WK54</accession>
<feature type="signal peptide" evidence="1">
    <location>
        <begin position="1"/>
        <end position="20"/>
    </location>
</feature>
<keyword evidence="3" id="KW-1185">Reference proteome</keyword>
<keyword evidence="1" id="KW-0732">Signal</keyword>
<name>A0AAN8WK54_HALRR</name>
<dbReference type="Proteomes" id="UP001381693">
    <property type="component" value="Unassembled WGS sequence"/>
</dbReference>
<evidence type="ECO:0000313" key="3">
    <source>
        <dbReference type="Proteomes" id="UP001381693"/>
    </source>
</evidence>
<dbReference type="EMBL" id="JAXCGZ010020796">
    <property type="protein sequence ID" value="KAK7065396.1"/>
    <property type="molecule type" value="Genomic_DNA"/>
</dbReference>
<organism evidence="2 3">
    <name type="scientific">Halocaridina rubra</name>
    <name type="common">Hawaiian red shrimp</name>
    <dbReference type="NCBI Taxonomy" id="373956"/>
    <lineage>
        <taxon>Eukaryota</taxon>
        <taxon>Metazoa</taxon>
        <taxon>Ecdysozoa</taxon>
        <taxon>Arthropoda</taxon>
        <taxon>Crustacea</taxon>
        <taxon>Multicrustacea</taxon>
        <taxon>Malacostraca</taxon>
        <taxon>Eumalacostraca</taxon>
        <taxon>Eucarida</taxon>
        <taxon>Decapoda</taxon>
        <taxon>Pleocyemata</taxon>
        <taxon>Caridea</taxon>
        <taxon>Atyoidea</taxon>
        <taxon>Atyidae</taxon>
        <taxon>Halocaridina</taxon>
    </lineage>
</organism>
<feature type="chain" id="PRO_5042842838" evidence="1">
    <location>
        <begin position="21"/>
        <end position="108"/>
    </location>
</feature>
<comment type="caution">
    <text evidence="2">The sequence shown here is derived from an EMBL/GenBank/DDBJ whole genome shotgun (WGS) entry which is preliminary data.</text>
</comment>
<protein>
    <submittedName>
        <fullName evidence="2">Uncharacterized protein</fullName>
    </submittedName>
</protein>